<proteinExistence type="predicted"/>
<sequence>MTVAVAYKSTAPTVVDTYLQAREEIVAVWRTSVDAFQESVGGHEIHGTAFFDGGWAVQGFYTPNSFAEIPDGWRREGKFKAVLAKRTPEGRAAAATLTELRLPGNHYPGVPAILHAENHAVFPRIVTAGKDHFLTLSIAPLDEPNNAVDRGLWEPVKLSAFHAAVEAAEMVAL</sequence>
<keyword evidence="2" id="KW-1185">Reference proteome</keyword>
<name>A0A931G4G8_9MICC</name>
<accession>A0A931G4G8</accession>
<dbReference type="EMBL" id="JADNYM010000005">
    <property type="protein sequence ID" value="MBG0738778.1"/>
    <property type="molecule type" value="Genomic_DNA"/>
</dbReference>
<gene>
    <name evidence="1" type="ORF">IV500_05010</name>
</gene>
<dbReference type="RefSeq" id="WP_196395714.1">
    <property type="nucleotide sequence ID" value="NZ_JADNYM010000005.1"/>
</dbReference>
<organism evidence="1 2">
    <name type="scientific">Arthrobacter terrae</name>
    <dbReference type="NCBI Taxonomy" id="2935737"/>
    <lineage>
        <taxon>Bacteria</taxon>
        <taxon>Bacillati</taxon>
        <taxon>Actinomycetota</taxon>
        <taxon>Actinomycetes</taxon>
        <taxon>Micrococcales</taxon>
        <taxon>Micrococcaceae</taxon>
        <taxon>Arthrobacter</taxon>
    </lineage>
</organism>
<evidence type="ECO:0000313" key="2">
    <source>
        <dbReference type="Proteomes" id="UP000655366"/>
    </source>
</evidence>
<protein>
    <submittedName>
        <fullName evidence="1">Uncharacterized protein</fullName>
    </submittedName>
</protein>
<comment type="caution">
    <text evidence="1">The sequence shown here is derived from an EMBL/GenBank/DDBJ whole genome shotgun (WGS) entry which is preliminary data.</text>
</comment>
<evidence type="ECO:0000313" key="1">
    <source>
        <dbReference type="EMBL" id="MBG0738778.1"/>
    </source>
</evidence>
<dbReference type="AlphaFoldDB" id="A0A931G4G8"/>
<reference evidence="1 2" key="1">
    <citation type="submission" date="2020-11" db="EMBL/GenBank/DDBJ databases">
        <title>Arthrobacter antarcticus sp. nov., isolated from Antarctic Soil.</title>
        <authorList>
            <person name="Li J."/>
        </authorList>
    </citation>
    <scope>NUCLEOTIDE SEQUENCE [LARGE SCALE GENOMIC DNA]</scope>
    <source>
        <strain evidence="1 2">Z1-20</strain>
    </source>
</reference>
<dbReference type="Proteomes" id="UP000655366">
    <property type="component" value="Unassembled WGS sequence"/>
</dbReference>